<keyword evidence="6" id="KW-0498">Mitosis</keyword>
<evidence type="ECO:0000256" key="9">
    <source>
        <dbReference type="ARBA" id="ARBA00023328"/>
    </source>
</evidence>
<dbReference type="GO" id="GO:0000775">
    <property type="term" value="C:chromosome, centromeric region"/>
    <property type="evidence" value="ECO:0007669"/>
    <property type="project" value="UniProtKB-SubCell"/>
</dbReference>
<feature type="domain" description="Borealin C-terminal" evidence="12">
    <location>
        <begin position="160"/>
        <end position="226"/>
    </location>
</feature>
<keyword evidence="8" id="KW-0131">Cell cycle</keyword>
<evidence type="ECO:0000313" key="14">
    <source>
        <dbReference type="Proteomes" id="UP000694546"/>
    </source>
</evidence>
<accession>A0A8C4YXH7</accession>
<evidence type="ECO:0000259" key="12">
    <source>
        <dbReference type="Pfam" id="PF10512"/>
    </source>
</evidence>
<keyword evidence="14" id="KW-1185">Reference proteome</keyword>
<dbReference type="GO" id="GO:0000070">
    <property type="term" value="P:mitotic sister chromatid segregation"/>
    <property type="evidence" value="ECO:0007669"/>
    <property type="project" value="TreeGrafter"/>
</dbReference>
<dbReference type="GO" id="GO:0032133">
    <property type="term" value="C:chromosome passenger complex"/>
    <property type="evidence" value="ECO:0007669"/>
    <property type="project" value="TreeGrafter"/>
</dbReference>
<dbReference type="InterPro" id="IPR018851">
    <property type="entry name" value="Borealin_N"/>
</dbReference>
<dbReference type="GeneTree" id="ENSGT00390000011115"/>
<feature type="region of interest" description="Disordered" evidence="10">
    <location>
        <begin position="172"/>
        <end position="191"/>
    </location>
</feature>
<reference evidence="13" key="1">
    <citation type="submission" date="2025-08" db="UniProtKB">
        <authorList>
            <consortium name="Ensembl"/>
        </authorList>
    </citation>
    <scope>IDENTIFICATION</scope>
</reference>
<dbReference type="PANTHER" id="PTHR16040:SF8">
    <property type="entry name" value="BOREALIN"/>
    <property type="match status" value="1"/>
</dbReference>
<evidence type="ECO:0000256" key="3">
    <source>
        <dbReference type="ARBA" id="ARBA00009914"/>
    </source>
</evidence>
<name>A0A8C4YXH7_GADMO</name>
<dbReference type="PANTHER" id="PTHR16040">
    <property type="entry name" value="AUSTRALIN, ISOFORM A-RELATED"/>
    <property type="match status" value="1"/>
</dbReference>
<evidence type="ECO:0000256" key="5">
    <source>
        <dbReference type="ARBA" id="ARBA00022618"/>
    </source>
</evidence>
<keyword evidence="5" id="KW-0132">Cell division</keyword>
<evidence type="ECO:0000256" key="7">
    <source>
        <dbReference type="ARBA" id="ARBA00023242"/>
    </source>
</evidence>
<reference evidence="13" key="2">
    <citation type="submission" date="2025-09" db="UniProtKB">
        <authorList>
            <consortium name="Ensembl"/>
        </authorList>
    </citation>
    <scope>IDENTIFICATION</scope>
</reference>
<dbReference type="InterPro" id="IPR018867">
    <property type="entry name" value="Cell_div_borealin"/>
</dbReference>
<evidence type="ECO:0000259" key="11">
    <source>
        <dbReference type="Pfam" id="PF10444"/>
    </source>
</evidence>
<keyword evidence="9" id="KW-0137">Centromere</keyword>
<sequence length="327" mass="37136">MAPQRKKTKPAITNQRRAQIHAFLEDFDAEVKTRVLLMKEQQMQLLTEIDNRYNMAIIKLPKAVRQMNWLLYFNPEKPQSPTVDVSKRGEVPELENVLVENHMAAPKTLQKSSKKAKFSSEDENTAPQTTTKKGKSKRPPVTSKKTRVQSILGMAASTRKNMLEYSTMTGSTPLITPRFDPRPPETPGVRVPRQKERVYSISVNGSPIQSSTKDIIINVPIGNGEVWLHMMLLLFISLFHCCLNTNTHFKAARAIYFNSHLFQFSLLPDSRVAIGRRPIINPANRSIGPESSTRLRRPIEKARKLFTSCWKRNGCEGRGEIFGFGSF</sequence>
<dbReference type="Gene3D" id="6.10.250.1900">
    <property type="match status" value="1"/>
</dbReference>
<proteinExistence type="inferred from homology"/>
<evidence type="ECO:0000256" key="2">
    <source>
        <dbReference type="ARBA" id="ARBA00004584"/>
    </source>
</evidence>
<dbReference type="GO" id="GO:0005634">
    <property type="term" value="C:nucleus"/>
    <property type="evidence" value="ECO:0007669"/>
    <property type="project" value="UniProtKB-SubCell"/>
</dbReference>
<dbReference type="InterPro" id="IPR046466">
    <property type="entry name" value="Borealin_C"/>
</dbReference>
<feature type="domain" description="Borealin N-terminal" evidence="11">
    <location>
        <begin position="19"/>
        <end position="72"/>
    </location>
</feature>
<keyword evidence="4" id="KW-0158">Chromosome</keyword>
<dbReference type="Proteomes" id="UP000694546">
    <property type="component" value="Chromosome 22"/>
</dbReference>
<dbReference type="GO" id="GO:0051301">
    <property type="term" value="P:cell division"/>
    <property type="evidence" value="ECO:0007669"/>
    <property type="project" value="UniProtKB-KW"/>
</dbReference>
<dbReference type="AlphaFoldDB" id="A0A8C4YXH7"/>
<keyword evidence="7" id="KW-0539">Nucleus</keyword>
<dbReference type="Pfam" id="PF10512">
    <property type="entry name" value="Borealin"/>
    <property type="match status" value="1"/>
</dbReference>
<evidence type="ECO:0000256" key="1">
    <source>
        <dbReference type="ARBA" id="ARBA00004123"/>
    </source>
</evidence>
<organism evidence="13 14">
    <name type="scientific">Gadus morhua</name>
    <name type="common">Atlantic cod</name>
    <dbReference type="NCBI Taxonomy" id="8049"/>
    <lineage>
        <taxon>Eukaryota</taxon>
        <taxon>Metazoa</taxon>
        <taxon>Chordata</taxon>
        <taxon>Craniata</taxon>
        <taxon>Vertebrata</taxon>
        <taxon>Euteleostomi</taxon>
        <taxon>Actinopterygii</taxon>
        <taxon>Neopterygii</taxon>
        <taxon>Teleostei</taxon>
        <taxon>Neoteleostei</taxon>
        <taxon>Acanthomorphata</taxon>
        <taxon>Zeiogadaria</taxon>
        <taxon>Gadariae</taxon>
        <taxon>Gadiformes</taxon>
        <taxon>Gadoidei</taxon>
        <taxon>Gadidae</taxon>
        <taxon>Gadus</taxon>
    </lineage>
</organism>
<comment type="similarity">
    <text evidence="3">Belongs to the borealin family.</text>
</comment>
<dbReference type="Pfam" id="PF10444">
    <property type="entry name" value="Nbl1_Borealin_N"/>
    <property type="match status" value="1"/>
</dbReference>
<evidence type="ECO:0000256" key="10">
    <source>
        <dbReference type="SAM" id="MobiDB-lite"/>
    </source>
</evidence>
<evidence type="ECO:0000313" key="13">
    <source>
        <dbReference type="Ensembl" id="ENSGMOP00000001856.2"/>
    </source>
</evidence>
<comment type="subcellular location">
    <subcellularLocation>
        <location evidence="2">Chromosome</location>
        <location evidence="2">Centromere</location>
    </subcellularLocation>
    <subcellularLocation>
        <location evidence="1">Nucleus</location>
    </subcellularLocation>
</comment>
<gene>
    <name evidence="13" type="primary">LOC115536122</name>
</gene>
<evidence type="ECO:0000256" key="8">
    <source>
        <dbReference type="ARBA" id="ARBA00023306"/>
    </source>
</evidence>
<dbReference type="GO" id="GO:0051233">
    <property type="term" value="C:spindle midzone"/>
    <property type="evidence" value="ECO:0007669"/>
    <property type="project" value="TreeGrafter"/>
</dbReference>
<dbReference type="Ensembl" id="ENSGMOT00000001918.2">
    <property type="protein sequence ID" value="ENSGMOP00000001856.2"/>
    <property type="gene ID" value="ENSGMOG00000001665.2"/>
</dbReference>
<feature type="region of interest" description="Disordered" evidence="10">
    <location>
        <begin position="99"/>
        <end position="149"/>
    </location>
</feature>
<evidence type="ECO:0000256" key="6">
    <source>
        <dbReference type="ARBA" id="ARBA00022776"/>
    </source>
</evidence>
<protein>
    <submittedName>
        <fullName evidence="13">Borealin-like</fullName>
    </submittedName>
</protein>
<evidence type="ECO:0000256" key="4">
    <source>
        <dbReference type="ARBA" id="ARBA00022454"/>
    </source>
</evidence>